<dbReference type="NCBIfam" id="NF004837">
    <property type="entry name" value="PRK06187.1"/>
    <property type="match status" value="1"/>
</dbReference>
<dbReference type="PANTHER" id="PTHR43767">
    <property type="entry name" value="LONG-CHAIN-FATTY-ACID--COA LIGASE"/>
    <property type="match status" value="1"/>
</dbReference>
<dbReference type="InterPro" id="IPR050237">
    <property type="entry name" value="ATP-dep_AMP-bd_enzyme"/>
</dbReference>
<sequence>MNNSPAAASSSAPPSPASAHPLLITDFLFRARDMFGDKEIVDHVDGAEVFRYSYRDYADRVLRLASALVASGVRPGDRVGTLAWNHRRHLELYLAVPLAGAVLHTINIRLAPDEIAYIVDHADDTMIFADPSLEHLLSVARSQRSDMPVVPIDADAGSPIDGPSLDSMIASAEPLASPAARADDDLAVLCYTSGTTGAPKGVGYSHKSLYLHTMAACLADGHAISERDRVLLVVPMFHANAWGVPFAALMSGASQILPGPHPTPGQIAGIIAAEQVTYTGMVPTVAVDLVAHARGSGTGLSSLRALVLGGSTPTLGLIRDLEELGIPVFQGWGMTEISPMATFSRPPASTDDDPERRWAYIRKQGRLLPGLQWKLVDEDGRIMPHDGISRGEILIRGPWVATGYYRADHPDKFDDGWLRTGDIGVIDEHGCLTIVDRTKDLIKSGGEWISSVALEEALIEHPVVHEAAVVSVPHPRWQERPVAYVVGDHDLDVDEVRAELAERVPRWWVPELIVAVDRLPRTSVGKLDKRTLREQAAGTPDLWEPTTAADSPVPVTHGDS</sequence>
<dbReference type="Gene3D" id="3.30.300.30">
    <property type="match status" value="1"/>
</dbReference>
<evidence type="ECO:0000313" key="4">
    <source>
        <dbReference type="EMBL" id="MDS1112364.1"/>
    </source>
</evidence>
<dbReference type="PROSITE" id="PS00455">
    <property type="entry name" value="AMP_BINDING"/>
    <property type="match status" value="1"/>
</dbReference>
<proteinExistence type="predicted"/>
<feature type="domain" description="AMP-binding enzyme C-terminal" evidence="3">
    <location>
        <begin position="454"/>
        <end position="526"/>
    </location>
</feature>
<comment type="caution">
    <text evidence="4">The sequence shown here is derived from an EMBL/GenBank/DDBJ whole genome shotgun (WGS) entry which is preliminary data.</text>
</comment>
<evidence type="ECO:0000313" key="5">
    <source>
        <dbReference type="Proteomes" id="UP001265083"/>
    </source>
</evidence>
<evidence type="ECO:0000259" key="2">
    <source>
        <dbReference type="Pfam" id="PF00501"/>
    </source>
</evidence>
<dbReference type="RefSeq" id="WP_310949002.1">
    <property type="nucleotide sequence ID" value="NZ_JAVLUS010000001.1"/>
</dbReference>
<dbReference type="InterPro" id="IPR025110">
    <property type="entry name" value="AMP-bd_C"/>
</dbReference>
<dbReference type="InterPro" id="IPR020845">
    <property type="entry name" value="AMP-binding_CS"/>
</dbReference>
<dbReference type="Pfam" id="PF13193">
    <property type="entry name" value="AMP-binding_C"/>
    <property type="match status" value="1"/>
</dbReference>
<dbReference type="Gene3D" id="3.40.50.12780">
    <property type="entry name" value="N-terminal domain of ligase-like"/>
    <property type="match status" value="1"/>
</dbReference>
<keyword evidence="5" id="KW-1185">Reference proteome</keyword>
<feature type="region of interest" description="Disordered" evidence="1">
    <location>
        <begin position="535"/>
        <end position="560"/>
    </location>
</feature>
<feature type="domain" description="AMP-dependent synthetase/ligase" evidence="2">
    <location>
        <begin position="34"/>
        <end position="405"/>
    </location>
</feature>
<dbReference type="Proteomes" id="UP001265083">
    <property type="component" value="Unassembled WGS sequence"/>
</dbReference>
<reference evidence="4 5" key="1">
    <citation type="submission" date="2023-08" db="EMBL/GenBank/DDBJ databases">
        <title>Bioegradation of LLDPE and BLDPE plastic by marine bacteria from coast plastic debris.</title>
        <authorList>
            <person name="Rong Z."/>
        </authorList>
    </citation>
    <scope>NUCLEOTIDE SEQUENCE [LARGE SCALE GENOMIC DNA]</scope>
    <source>
        <strain evidence="4 5">Z-2</strain>
    </source>
</reference>
<dbReference type="InterPro" id="IPR045851">
    <property type="entry name" value="AMP-bd_C_sf"/>
</dbReference>
<dbReference type="SUPFAM" id="SSF56801">
    <property type="entry name" value="Acetyl-CoA synthetase-like"/>
    <property type="match status" value="1"/>
</dbReference>
<dbReference type="EC" id="6.2.1.3" evidence="4"/>
<keyword evidence="4" id="KW-0436">Ligase</keyword>
<dbReference type="Pfam" id="PF00501">
    <property type="entry name" value="AMP-binding"/>
    <property type="match status" value="1"/>
</dbReference>
<protein>
    <submittedName>
        <fullName evidence="4">Long-chain-fatty-acid--CoA ligase</fullName>
        <ecNumber evidence="4">6.2.1.3</ecNumber>
    </submittedName>
</protein>
<dbReference type="EMBL" id="JAVLUS010000001">
    <property type="protein sequence ID" value="MDS1112364.1"/>
    <property type="molecule type" value="Genomic_DNA"/>
</dbReference>
<name>A0ABU2GNN1_9ACTN</name>
<evidence type="ECO:0000259" key="3">
    <source>
        <dbReference type="Pfam" id="PF13193"/>
    </source>
</evidence>
<organism evidence="4 5">
    <name type="scientific">Gordonia westfalica</name>
    <dbReference type="NCBI Taxonomy" id="158898"/>
    <lineage>
        <taxon>Bacteria</taxon>
        <taxon>Bacillati</taxon>
        <taxon>Actinomycetota</taxon>
        <taxon>Actinomycetes</taxon>
        <taxon>Mycobacteriales</taxon>
        <taxon>Gordoniaceae</taxon>
        <taxon>Gordonia</taxon>
    </lineage>
</organism>
<gene>
    <name evidence="4" type="ORF">RD149_01130</name>
</gene>
<accession>A0ABU2GNN1</accession>
<dbReference type="InterPro" id="IPR000873">
    <property type="entry name" value="AMP-dep_synth/lig_dom"/>
</dbReference>
<dbReference type="GO" id="GO:0004467">
    <property type="term" value="F:long-chain fatty acid-CoA ligase activity"/>
    <property type="evidence" value="ECO:0007669"/>
    <property type="project" value="UniProtKB-EC"/>
</dbReference>
<dbReference type="InterPro" id="IPR042099">
    <property type="entry name" value="ANL_N_sf"/>
</dbReference>
<dbReference type="PANTHER" id="PTHR43767:SF11">
    <property type="entry name" value="MEDIUM-CHAIN-FATTY-ACID--COA LIGASE"/>
    <property type="match status" value="1"/>
</dbReference>
<evidence type="ECO:0000256" key="1">
    <source>
        <dbReference type="SAM" id="MobiDB-lite"/>
    </source>
</evidence>